<dbReference type="GO" id="GO:0005789">
    <property type="term" value="C:endoplasmic reticulum membrane"/>
    <property type="evidence" value="ECO:0007669"/>
    <property type="project" value="UniProtKB-SubCell"/>
</dbReference>
<dbReference type="FunCoup" id="A0A6P8H1S7">
    <property type="interactions" value="2015"/>
</dbReference>
<name>A0A6P8H1S7_ACTTE</name>
<dbReference type="RefSeq" id="XP_031549346.1">
    <property type="nucleotide sequence ID" value="XM_031693486.1"/>
</dbReference>
<dbReference type="GO" id="GO:0032366">
    <property type="term" value="P:intracellular sterol transport"/>
    <property type="evidence" value="ECO:0007669"/>
    <property type="project" value="UniProtKB-UniRule"/>
</dbReference>
<evidence type="ECO:0000256" key="8">
    <source>
        <dbReference type="ARBA" id="ARBA00023098"/>
    </source>
</evidence>
<dbReference type="GO" id="GO:0016125">
    <property type="term" value="P:sterol metabolic process"/>
    <property type="evidence" value="ECO:0007669"/>
    <property type="project" value="UniProtKB-UniRule"/>
</dbReference>
<keyword evidence="4 10" id="KW-0812">Transmembrane</keyword>
<dbReference type="InParanoid" id="A0A6P8H1S7"/>
<dbReference type="OrthoDB" id="2192830at2759"/>
<dbReference type="KEGG" id="aten:116286894"/>
<keyword evidence="6 10" id="KW-1133">Transmembrane helix</keyword>
<dbReference type="PANTHER" id="PTHR14467:SF0">
    <property type="entry name" value="PROTEIN ARV1"/>
    <property type="match status" value="1"/>
</dbReference>
<keyword evidence="11" id="KW-1185">Reference proteome</keyword>
<evidence type="ECO:0000256" key="7">
    <source>
        <dbReference type="ARBA" id="ARBA00023055"/>
    </source>
</evidence>
<dbReference type="GO" id="GO:0097036">
    <property type="term" value="P:regulation of plasma membrane sterol distribution"/>
    <property type="evidence" value="ECO:0007669"/>
    <property type="project" value="UniProtKB-UniRule"/>
</dbReference>
<comment type="caution">
    <text evidence="10">Lacks conserved residue(s) required for the propagation of feature annotation.</text>
</comment>
<accession>A0A6P8H1S7</accession>
<evidence type="ECO:0000256" key="10">
    <source>
        <dbReference type="RuleBase" id="RU368065"/>
    </source>
</evidence>
<evidence type="ECO:0000256" key="1">
    <source>
        <dbReference type="ARBA" id="ARBA00004477"/>
    </source>
</evidence>
<comment type="similarity">
    <text evidence="2 10">Belongs to the ARV1 family.</text>
</comment>
<keyword evidence="7 10" id="KW-0445">Lipid transport</keyword>
<dbReference type="PANTHER" id="PTHR14467">
    <property type="entry name" value="ARV1"/>
    <property type="match status" value="1"/>
</dbReference>
<feature type="transmembrane region" description="Helical" evidence="10">
    <location>
        <begin position="132"/>
        <end position="149"/>
    </location>
</feature>
<comment type="subcellular location">
    <subcellularLocation>
        <location evidence="1 10">Endoplasmic reticulum membrane</location>
        <topology evidence="1 10">Multi-pass membrane protein</topology>
    </subcellularLocation>
</comment>
<evidence type="ECO:0000256" key="6">
    <source>
        <dbReference type="ARBA" id="ARBA00022989"/>
    </source>
</evidence>
<evidence type="ECO:0000256" key="9">
    <source>
        <dbReference type="ARBA" id="ARBA00023136"/>
    </source>
</evidence>
<dbReference type="InterPro" id="IPR007290">
    <property type="entry name" value="Arv1"/>
</dbReference>
<keyword evidence="5 10" id="KW-0256">Endoplasmic reticulum</keyword>
<dbReference type="GeneID" id="116286894"/>
<dbReference type="GO" id="GO:0005794">
    <property type="term" value="C:Golgi apparatus"/>
    <property type="evidence" value="ECO:0007669"/>
    <property type="project" value="TreeGrafter"/>
</dbReference>
<evidence type="ECO:0000313" key="11">
    <source>
        <dbReference type="Proteomes" id="UP000515163"/>
    </source>
</evidence>
<dbReference type="GO" id="GO:0032541">
    <property type="term" value="C:cortical endoplasmic reticulum"/>
    <property type="evidence" value="ECO:0007669"/>
    <property type="project" value="TreeGrafter"/>
</dbReference>
<proteinExistence type="inferred from homology"/>
<sequence>MATAGECVCVECGKHCKSKKLYRKFQGGAIRLLFCESCNQVMDKYLEYDPVLICLDILLHKPQAYRHVLFNIKPKIEWHLCVLYLLSDAYMKWSDVNYSQYPNKTLAGTLPDHSVLELEFYYIFLSQSCIEYLSYLFGLLLGIKVFLSLTSNNKKVSYRKALVAVLLSSFGKLLVIPVVLWADPSSSQLCLWLIKLFVLTSNAEAIHVVLDINFWKASILVSFGFLTSLICENGKNVLPIAYFTNHFNSSLRVLTFN</sequence>
<gene>
    <name evidence="12" type="primary">LOC116286894</name>
</gene>
<evidence type="ECO:0000256" key="3">
    <source>
        <dbReference type="ARBA" id="ARBA00022448"/>
    </source>
</evidence>
<comment type="function">
    <text evidence="10">Mediator of sterol homeostasis involved in sterol uptake, trafficking and distribution into membranes.</text>
</comment>
<dbReference type="GO" id="GO:0006665">
    <property type="term" value="P:sphingolipid metabolic process"/>
    <property type="evidence" value="ECO:0007669"/>
    <property type="project" value="TreeGrafter"/>
</dbReference>
<dbReference type="Proteomes" id="UP000515163">
    <property type="component" value="Unplaced"/>
</dbReference>
<protein>
    <recommendedName>
        <fullName evidence="10">Protein ARV</fullName>
    </recommendedName>
</protein>
<reference evidence="12" key="1">
    <citation type="submission" date="2025-08" db="UniProtKB">
        <authorList>
            <consortium name="RefSeq"/>
        </authorList>
    </citation>
    <scope>IDENTIFICATION</scope>
    <source>
        <tissue evidence="12">Tentacle</tissue>
    </source>
</reference>
<evidence type="ECO:0000256" key="5">
    <source>
        <dbReference type="ARBA" id="ARBA00022824"/>
    </source>
</evidence>
<keyword evidence="3 10" id="KW-0813">Transport</keyword>
<evidence type="ECO:0000256" key="2">
    <source>
        <dbReference type="ARBA" id="ARBA00009187"/>
    </source>
</evidence>
<feature type="transmembrane region" description="Helical" evidence="10">
    <location>
        <begin position="161"/>
        <end position="182"/>
    </location>
</feature>
<dbReference type="Pfam" id="PF04161">
    <property type="entry name" value="Arv1"/>
    <property type="match status" value="1"/>
</dbReference>
<evidence type="ECO:0000313" key="12">
    <source>
        <dbReference type="RefSeq" id="XP_031549346.1"/>
    </source>
</evidence>
<organism evidence="11 12">
    <name type="scientific">Actinia tenebrosa</name>
    <name type="common">Australian red waratah sea anemone</name>
    <dbReference type="NCBI Taxonomy" id="6105"/>
    <lineage>
        <taxon>Eukaryota</taxon>
        <taxon>Metazoa</taxon>
        <taxon>Cnidaria</taxon>
        <taxon>Anthozoa</taxon>
        <taxon>Hexacorallia</taxon>
        <taxon>Actiniaria</taxon>
        <taxon>Actiniidae</taxon>
        <taxon>Actinia</taxon>
    </lineage>
</organism>
<evidence type="ECO:0000256" key="4">
    <source>
        <dbReference type="ARBA" id="ARBA00022692"/>
    </source>
</evidence>
<keyword evidence="8 10" id="KW-0443">Lipid metabolism</keyword>
<dbReference type="AlphaFoldDB" id="A0A6P8H1S7"/>
<keyword evidence="9 10" id="KW-0472">Membrane</keyword>